<name>A0A2S8F3L7_9BACT</name>
<sequence>MTDDQMGQDEIEELLRKAQAGNMSASGPAPKQAEDLEALDQNDIEALFQNSGPPASSQPKQQQPAMATATQPAPQASHGGSSEGASDIEYLLNQAEAAIASLNSPNDNMPAGIAPFTLRDFGGSPASTDKTTIDLVRDVELEVKIELGHADMHLEEVLQMQKGSVVPLDKLAGDPVDIFVNGRLIARGEVLILNDNFCVRITELIVGDSVV</sequence>
<evidence type="ECO:0000313" key="10">
    <source>
        <dbReference type="EMBL" id="PQO26755.1"/>
    </source>
</evidence>
<dbReference type="GO" id="GO:0003774">
    <property type="term" value="F:cytoskeletal motor activity"/>
    <property type="evidence" value="ECO:0007669"/>
    <property type="project" value="InterPro"/>
</dbReference>
<dbReference type="GO" id="GO:0071973">
    <property type="term" value="P:bacterial-type flagellum-dependent cell motility"/>
    <property type="evidence" value="ECO:0007669"/>
    <property type="project" value="InterPro"/>
</dbReference>
<dbReference type="PRINTS" id="PR00956">
    <property type="entry name" value="FLGMOTORFLIN"/>
</dbReference>
<dbReference type="SUPFAM" id="SSF101801">
    <property type="entry name" value="Surface presentation of antigens (SPOA)"/>
    <property type="match status" value="1"/>
</dbReference>
<dbReference type="GO" id="GO:0009425">
    <property type="term" value="C:bacterial-type flagellum basal body"/>
    <property type="evidence" value="ECO:0007669"/>
    <property type="project" value="InterPro"/>
</dbReference>
<dbReference type="InterPro" id="IPR036429">
    <property type="entry name" value="SpoA-like_sf"/>
</dbReference>
<keyword evidence="10" id="KW-0282">Flagellum</keyword>
<dbReference type="InterPro" id="IPR001172">
    <property type="entry name" value="FliN_T3SS_HrcQb"/>
</dbReference>
<keyword evidence="10" id="KW-0966">Cell projection</keyword>
<protein>
    <recommendedName>
        <fullName evidence="3">Flagellar motor switch protein FliN</fullName>
    </recommendedName>
</protein>
<keyword evidence="5" id="KW-0145">Chemotaxis</keyword>
<feature type="compositionally biased region" description="Acidic residues" evidence="8">
    <location>
        <begin position="1"/>
        <end position="12"/>
    </location>
</feature>
<dbReference type="PANTHER" id="PTHR43484:SF1">
    <property type="entry name" value="FLAGELLAR MOTOR SWITCH PROTEIN FLIN"/>
    <property type="match status" value="1"/>
</dbReference>
<reference evidence="10 11" key="1">
    <citation type="submission" date="2018-02" db="EMBL/GenBank/DDBJ databases">
        <title>Comparative genomes isolates from brazilian mangrove.</title>
        <authorList>
            <person name="Araujo J.E."/>
            <person name="Taketani R.G."/>
            <person name="Silva M.C.P."/>
            <person name="Loureco M.V."/>
            <person name="Andreote F.D."/>
        </authorList>
    </citation>
    <scope>NUCLEOTIDE SEQUENCE [LARGE SCALE GENOMIC DNA]</scope>
    <source>
        <strain evidence="10 11">HEX-2 MGV</strain>
    </source>
</reference>
<dbReference type="GO" id="GO:0005886">
    <property type="term" value="C:plasma membrane"/>
    <property type="evidence" value="ECO:0007669"/>
    <property type="project" value="UniProtKB-SubCell"/>
</dbReference>
<dbReference type="Pfam" id="PF01052">
    <property type="entry name" value="FliMN_C"/>
    <property type="match status" value="1"/>
</dbReference>
<dbReference type="RefSeq" id="WP_105357004.1">
    <property type="nucleotide sequence ID" value="NZ_PUIA01000064.1"/>
</dbReference>
<comment type="similarity">
    <text evidence="2">Belongs to the FliN/MopA/SpaO family.</text>
</comment>
<comment type="subcellular location">
    <subcellularLocation>
        <location evidence="1">Cell membrane</location>
        <topology evidence="1">Peripheral membrane protein</topology>
        <orientation evidence="1">Cytoplasmic side</orientation>
    </subcellularLocation>
</comment>
<gene>
    <name evidence="10" type="primary">fliN</name>
    <name evidence="10" type="ORF">C5Y96_19935</name>
</gene>
<evidence type="ECO:0000256" key="1">
    <source>
        <dbReference type="ARBA" id="ARBA00004413"/>
    </source>
</evidence>
<feature type="domain" description="Flagellar motor switch protein FliN-like C-terminal" evidence="9">
    <location>
        <begin position="135"/>
        <end position="205"/>
    </location>
</feature>
<feature type="region of interest" description="Disordered" evidence="8">
    <location>
        <begin position="1"/>
        <end position="84"/>
    </location>
</feature>
<evidence type="ECO:0000259" key="9">
    <source>
        <dbReference type="Pfam" id="PF01052"/>
    </source>
</evidence>
<comment type="caution">
    <text evidence="10">The sequence shown here is derived from an EMBL/GenBank/DDBJ whole genome shotgun (WGS) entry which is preliminary data.</text>
</comment>
<organism evidence="10 11">
    <name type="scientific">Blastopirellula marina</name>
    <dbReference type="NCBI Taxonomy" id="124"/>
    <lineage>
        <taxon>Bacteria</taxon>
        <taxon>Pseudomonadati</taxon>
        <taxon>Planctomycetota</taxon>
        <taxon>Planctomycetia</taxon>
        <taxon>Pirellulales</taxon>
        <taxon>Pirellulaceae</taxon>
        <taxon>Blastopirellula</taxon>
    </lineage>
</organism>
<dbReference type="GO" id="GO:0006935">
    <property type="term" value="P:chemotaxis"/>
    <property type="evidence" value="ECO:0007669"/>
    <property type="project" value="UniProtKB-KW"/>
</dbReference>
<evidence type="ECO:0000256" key="2">
    <source>
        <dbReference type="ARBA" id="ARBA00009226"/>
    </source>
</evidence>
<dbReference type="OrthoDB" id="9773459at2"/>
<evidence type="ECO:0000313" key="11">
    <source>
        <dbReference type="Proteomes" id="UP000240009"/>
    </source>
</evidence>
<evidence type="ECO:0000256" key="4">
    <source>
        <dbReference type="ARBA" id="ARBA00022475"/>
    </source>
</evidence>
<evidence type="ECO:0000256" key="7">
    <source>
        <dbReference type="ARBA" id="ARBA00023136"/>
    </source>
</evidence>
<keyword evidence="6" id="KW-0283">Flagellar rotation</keyword>
<evidence type="ECO:0000256" key="5">
    <source>
        <dbReference type="ARBA" id="ARBA00022500"/>
    </source>
</evidence>
<dbReference type="InterPro" id="IPR012826">
    <property type="entry name" value="FliN"/>
</dbReference>
<dbReference type="PANTHER" id="PTHR43484">
    <property type="match status" value="1"/>
</dbReference>
<evidence type="ECO:0000256" key="3">
    <source>
        <dbReference type="ARBA" id="ARBA00021897"/>
    </source>
</evidence>
<keyword evidence="4" id="KW-1003">Cell membrane</keyword>
<dbReference type="NCBIfam" id="TIGR02480">
    <property type="entry name" value="fliN"/>
    <property type="match status" value="1"/>
</dbReference>
<feature type="compositionally biased region" description="Low complexity" evidence="8">
    <location>
        <begin position="53"/>
        <end position="76"/>
    </location>
</feature>
<accession>A0A2S8F3L7</accession>
<proteinExistence type="inferred from homology"/>
<dbReference type="Proteomes" id="UP000240009">
    <property type="component" value="Unassembled WGS sequence"/>
</dbReference>
<keyword evidence="10" id="KW-0969">Cilium</keyword>
<evidence type="ECO:0000256" key="8">
    <source>
        <dbReference type="SAM" id="MobiDB-lite"/>
    </source>
</evidence>
<evidence type="ECO:0000256" key="6">
    <source>
        <dbReference type="ARBA" id="ARBA00022779"/>
    </source>
</evidence>
<dbReference type="EMBL" id="PUIA01000064">
    <property type="protein sequence ID" value="PQO26755.1"/>
    <property type="molecule type" value="Genomic_DNA"/>
</dbReference>
<dbReference type="InterPro" id="IPR001543">
    <property type="entry name" value="FliN-like_C"/>
</dbReference>
<keyword evidence="7" id="KW-0472">Membrane</keyword>
<dbReference type="Gene3D" id="2.30.330.10">
    <property type="entry name" value="SpoA-like"/>
    <property type="match status" value="1"/>
</dbReference>
<dbReference type="InterPro" id="IPR051469">
    <property type="entry name" value="FliN/MopA/SpaO"/>
</dbReference>
<dbReference type="AlphaFoldDB" id="A0A2S8F3L7"/>